<evidence type="ECO:0008006" key="4">
    <source>
        <dbReference type="Google" id="ProtNLM"/>
    </source>
</evidence>
<dbReference type="RefSeq" id="WP_246269457.1">
    <property type="nucleotide sequence ID" value="NZ_CBFGNQ010000010.1"/>
</dbReference>
<keyword evidence="1" id="KW-0472">Membrane</keyword>
<protein>
    <recommendedName>
        <fullName evidence="4">Pectate lyase-like protein</fullName>
    </recommendedName>
</protein>
<feature type="transmembrane region" description="Helical" evidence="1">
    <location>
        <begin position="7"/>
        <end position="29"/>
    </location>
</feature>
<dbReference type="SUPFAM" id="SSF51126">
    <property type="entry name" value="Pectin lyase-like"/>
    <property type="match status" value="1"/>
</dbReference>
<proteinExistence type="predicted"/>
<evidence type="ECO:0000256" key="1">
    <source>
        <dbReference type="SAM" id="Phobius"/>
    </source>
</evidence>
<name>A0ABU8NPZ6_9SPHI</name>
<evidence type="ECO:0000313" key="3">
    <source>
        <dbReference type="Proteomes" id="UP001378956"/>
    </source>
</evidence>
<gene>
    <name evidence="2" type="ORF">WAE58_14775</name>
</gene>
<dbReference type="EMBL" id="JBBEUB010000004">
    <property type="protein sequence ID" value="MEJ2903706.1"/>
    <property type="molecule type" value="Genomic_DNA"/>
</dbReference>
<dbReference type="InterPro" id="IPR012334">
    <property type="entry name" value="Pectin_lyas_fold"/>
</dbReference>
<dbReference type="InterPro" id="IPR011050">
    <property type="entry name" value="Pectin_lyase_fold/virulence"/>
</dbReference>
<keyword evidence="3" id="KW-1185">Reference proteome</keyword>
<keyword evidence="1" id="KW-0812">Transmembrane</keyword>
<comment type="caution">
    <text evidence="2">The sequence shown here is derived from an EMBL/GenBank/DDBJ whole genome shotgun (WGS) entry which is preliminary data.</text>
</comment>
<evidence type="ECO:0000313" key="2">
    <source>
        <dbReference type="EMBL" id="MEJ2903706.1"/>
    </source>
</evidence>
<accession>A0ABU8NPZ6</accession>
<dbReference type="Proteomes" id="UP001378956">
    <property type="component" value="Unassembled WGS sequence"/>
</dbReference>
<reference evidence="2 3" key="1">
    <citation type="submission" date="2024-03" db="EMBL/GenBank/DDBJ databases">
        <title>Sequence of Lycoming College Course Isolates.</title>
        <authorList>
            <person name="Plotts O."/>
            <person name="Newman J."/>
        </authorList>
    </citation>
    <scope>NUCLEOTIDE SEQUENCE [LARGE SCALE GENOMIC DNA]</scope>
    <source>
        <strain evidence="2 3">CJB-3</strain>
    </source>
</reference>
<keyword evidence="1" id="KW-1133">Transmembrane helix</keyword>
<dbReference type="Gene3D" id="2.160.20.10">
    <property type="entry name" value="Single-stranded right-handed beta-helix, Pectin lyase-like"/>
    <property type="match status" value="1"/>
</dbReference>
<sequence length="512" mass="56570">MSSNKNILKAFYLILISSCLFIYPIIISFKKDGTFWKSKFLTVNKDGSITYIPDENGNTIPDFSNVGYHHGLIEIPDIKVVKNLNPVQGDAGKAIQQAIDEVAALAPDRNGYRGAILLKKGSYPISGSISIQTSGIILRGEGGVTKLIATGKGQRSLIKVSGKGKVIEVKNSRVEIVDDYVPTGAKSFNIASSEGLKKGDRIIVFRPGTEAWIHDLKMDQIIARDGTKQWTAQEYNLSYERQITAINGNKISIDNPIVMSMDKKYGGGEVFKYQYAGRLAENGIENMRFESEFVGDVDEDHAWVAVEFDHIENGWVRNVSSYYFGNSCVSLRPGAKNITVTDSKCFDAKSIITGGRRYSFNNEGQQNLFQNLETTEGRHDYVTGARVNGPNVFYNCKSRKTHADIGPHHRWASGTLYDNIDTDGEINVQDRGNWGSGHGWSGVTQVLWNCKVSGAAVQNPWVSGKNYAIGLRGKKLKGRLDGKESGEWEGLNQSDLEPSSLFKAQLKARSTK</sequence>
<organism evidence="2 3">
    <name type="scientific">Pedobacter panaciterrae</name>
    <dbReference type="NCBI Taxonomy" id="363849"/>
    <lineage>
        <taxon>Bacteria</taxon>
        <taxon>Pseudomonadati</taxon>
        <taxon>Bacteroidota</taxon>
        <taxon>Sphingobacteriia</taxon>
        <taxon>Sphingobacteriales</taxon>
        <taxon>Sphingobacteriaceae</taxon>
        <taxon>Pedobacter</taxon>
    </lineage>
</organism>